<dbReference type="Gene3D" id="3.90.1210.10">
    <property type="entry name" value="Antifreeze-like/N-acetylneuraminic acid synthase C-terminal domain"/>
    <property type="match status" value="1"/>
</dbReference>
<name>A0ABT0DS96_9SPHN</name>
<dbReference type="InterPro" id="IPR013974">
    <property type="entry name" value="SAF"/>
</dbReference>
<dbReference type="NCBIfam" id="TIGR03177">
    <property type="entry name" value="pilus_cpaB"/>
    <property type="match status" value="1"/>
</dbReference>
<dbReference type="Proteomes" id="UP001203512">
    <property type="component" value="Unassembled WGS sequence"/>
</dbReference>
<dbReference type="CDD" id="cd11614">
    <property type="entry name" value="SAF_CpaB_FlgA_like"/>
    <property type="match status" value="1"/>
</dbReference>
<protein>
    <submittedName>
        <fullName evidence="2">Flp pilus assembly protein CpaB</fullName>
    </submittedName>
</protein>
<keyword evidence="3" id="KW-1185">Reference proteome</keyword>
<accession>A0ABT0DS96</accession>
<dbReference type="InterPro" id="IPR031571">
    <property type="entry name" value="RcpC_dom"/>
</dbReference>
<organism evidence="2 3">
    <name type="scientific">Sphingobium agri</name>
    <dbReference type="NCBI Taxonomy" id="2933566"/>
    <lineage>
        <taxon>Bacteria</taxon>
        <taxon>Pseudomonadati</taxon>
        <taxon>Pseudomonadota</taxon>
        <taxon>Alphaproteobacteria</taxon>
        <taxon>Sphingomonadales</taxon>
        <taxon>Sphingomonadaceae</taxon>
        <taxon>Sphingobium</taxon>
    </lineage>
</organism>
<dbReference type="InterPro" id="IPR017592">
    <property type="entry name" value="Pilus_assmbl_Flp-typ_CpaB"/>
</dbReference>
<evidence type="ECO:0000313" key="3">
    <source>
        <dbReference type="Proteomes" id="UP001203512"/>
    </source>
</evidence>
<feature type="domain" description="SAF" evidence="1">
    <location>
        <begin position="51"/>
        <end position="111"/>
    </location>
</feature>
<evidence type="ECO:0000259" key="1">
    <source>
        <dbReference type="SMART" id="SM00858"/>
    </source>
</evidence>
<sequence>MHWGWKARIMMVAGTLCALLFLMLGMREMQRSSAAEIAPDQSAQHISPQPVVLAAAARPIRTGETITAAMIRNAMADPARHPAAATPAELIGKVATRTIAAGALIPRDAVGGEEKLAIRVPVGMRAISIDTTAEIAVAGLVRPGDRVDVQVVYPGADAISGARGAGRSRAQTLLQMVQVLAVGDAVLGTAPPSGAKDALSAAPVPARTVTLALNPEQVSTLSLAKSTGALTLSLRNPVDSEQVAVAPASSRGPDPTPVAATLPAQALTAPMQARPAPAPRQPIELVIGDRRETIYSGSAQR</sequence>
<evidence type="ECO:0000313" key="2">
    <source>
        <dbReference type="EMBL" id="MCK0529988.1"/>
    </source>
</evidence>
<proteinExistence type="predicted"/>
<dbReference type="SMART" id="SM00858">
    <property type="entry name" value="SAF"/>
    <property type="match status" value="1"/>
</dbReference>
<gene>
    <name evidence="2" type="primary">cpaB</name>
    <name evidence="2" type="ORF">MU848_00155</name>
</gene>
<reference evidence="2 3" key="1">
    <citation type="submission" date="2022-04" db="EMBL/GenBank/DDBJ databases">
        <authorList>
            <person name="Huq M.A."/>
        </authorList>
    </citation>
    <scope>NUCLEOTIDE SEQUENCE [LARGE SCALE GENOMIC DNA]</scope>
    <source>
        <strain evidence="2 3">MAH-33</strain>
    </source>
</reference>
<dbReference type="EMBL" id="JALKHS010000001">
    <property type="protein sequence ID" value="MCK0529988.1"/>
    <property type="molecule type" value="Genomic_DNA"/>
</dbReference>
<dbReference type="Pfam" id="PF16976">
    <property type="entry name" value="RcpC"/>
    <property type="match status" value="1"/>
</dbReference>
<dbReference type="Pfam" id="PF08666">
    <property type="entry name" value="SAF"/>
    <property type="match status" value="1"/>
</dbReference>
<comment type="caution">
    <text evidence="2">The sequence shown here is derived from an EMBL/GenBank/DDBJ whole genome shotgun (WGS) entry which is preliminary data.</text>
</comment>